<evidence type="ECO:0000313" key="4">
    <source>
        <dbReference type="Proteomes" id="UP000799118"/>
    </source>
</evidence>
<accession>A0A6A4GNJ2</accession>
<protein>
    <submittedName>
        <fullName evidence="3">Uncharacterized protein</fullName>
    </submittedName>
</protein>
<feature type="coiled-coil region" evidence="1">
    <location>
        <begin position="153"/>
        <end position="180"/>
    </location>
</feature>
<organism evidence="3 4">
    <name type="scientific">Gymnopus androsaceus JB14</name>
    <dbReference type="NCBI Taxonomy" id="1447944"/>
    <lineage>
        <taxon>Eukaryota</taxon>
        <taxon>Fungi</taxon>
        <taxon>Dikarya</taxon>
        <taxon>Basidiomycota</taxon>
        <taxon>Agaricomycotina</taxon>
        <taxon>Agaricomycetes</taxon>
        <taxon>Agaricomycetidae</taxon>
        <taxon>Agaricales</taxon>
        <taxon>Marasmiineae</taxon>
        <taxon>Omphalotaceae</taxon>
        <taxon>Gymnopus</taxon>
    </lineage>
</organism>
<reference evidence="3" key="1">
    <citation type="journal article" date="2019" name="Environ. Microbiol.">
        <title>Fungal ecological strategies reflected in gene transcription - a case study of two litter decomposers.</title>
        <authorList>
            <person name="Barbi F."/>
            <person name="Kohler A."/>
            <person name="Barry K."/>
            <person name="Baskaran P."/>
            <person name="Daum C."/>
            <person name="Fauchery L."/>
            <person name="Ihrmark K."/>
            <person name="Kuo A."/>
            <person name="LaButti K."/>
            <person name="Lipzen A."/>
            <person name="Morin E."/>
            <person name="Grigoriev I.V."/>
            <person name="Henrissat B."/>
            <person name="Lindahl B."/>
            <person name="Martin F."/>
        </authorList>
    </citation>
    <scope>NUCLEOTIDE SEQUENCE</scope>
    <source>
        <strain evidence="3">JB14</strain>
    </source>
</reference>
<gene>
    <name evidence="3" type="ORF">BT96DRAFT_948859</name>
</gene>
<sequence length="288" mass="33023">MYVKMGIPGETLQNRRREDPFTLKEIMEATERAQTGGALFDALYDTKTMYAQNYTPANPTKFAEFRLEKAAKEKETNELFMKEMQVLSQQFKEGVGMMNQLAGVVIKSAQIIEQIAKDHKWDQAEAYFLNMVDLQEGNNKVELNNQLDPSRNLTVWMSKIDEIKQRLDQMEAKRKDDIRVYNQEGLSGGKNCMSAKVPEDNSKHIEKKGKKVTFDGVHLALREPFEKQKDRLAEKDDKVKYVPLALRSSRGIEGSRPSSQPPAHETSETDEEEEELEREVVIRPPTPP</sequence>
<evidence type="ECO:0000256" key="2">
    <source>
        <dbReference type="SAM" id="MobiDB-lite"/>
    </source>
</evidence>
<dbReference type="AlphaFoldDB" id="A0A6A4GNJ2"/>
<keyword evidence="1" id="KW-0175">Coiled coil</keyword>
<dbReference type="Proteomes" id="UP000799118">
    <property type="component" value="Unassembled WGS sequence"/>
</dbReference>
<name>A0A6A4GNJ2_9AGAR</name>
<proteinExistence type="predicted"/>
<dbReference type="EMBL" id="ML769848">
    <property type="protein sequence ID" value="KAE9386785.1"/>
    <property type="molecule type" value="Genomic_DNA"/>
</dbReference>
<dbReference type="OrthoDB" id="3120011at2759"/>
<feature type="region of interest" description="Disordered" evidence="2">
    <location>
        <begin position="245"/>
        <end position="288"/>
    </location>
</feature>
<feature type="compositionally biased region" description="Acidic residues" evidence="2">
    <location>
        <begin position="268"/>
        <end position="277"/>
    </location>
</feature>
<keyword evidence="4" id="KW-1185">Reference proteome</keyword>
<evidence type="ECO:0000313" key="3">
    <source>
        <dbReference type="EMBL" id="KAE9386785.1"/>
    </source>
</evidence>
<evidence type="ECO:0000256" key="1">
    <source>
        <dbReference type="SAM" id="Coils"/>
    </source>
</evidence>